<organism evidence="1 2">
    <name type="scientific">Granulicella rosea</name>
    <dbReference type="NCBI Taxonomy" id="474952"/>
    <lineage>
        <taxon>Bacteria</taxon>
        <taxon>Pseudomonadati</taxon>
        <taxon>Acidobacteriota</taxon>
        <taxon>Terriglobia</taxon>
        <taxon>Terriglobales</taxon>
        <taxon>Acidobacteriaceae</taxon>
        <taxon>Granulicella</taxon>
    </lineage>
</organism>
<dbReference type="Proteomes" id="UP000198356">
    <property type="component" value="Unassembled WGS sequence"/>
</dbReference>
<sequence>MTKKLTDREKKIDDLQAEESIIESRSTHQGFRDASRRNRIEEEVNALEEASRRD</sequence>
<gene>
    <name evidence="1" type="ORF">SAMN05421770_10247</name>
</gene>
<protein>
    <submittedName>
        <fullName evidence="1">Uncharacterized protein</fullName>
    </submittedName>
</protein>
<evidence type="ECO:0000313" key="2">
    <source>
        <dbReference type="Proteomes" id="UP000198356"/>
    </source>
</evidence>
<evidence type="ECO:0000313" key="1">
    <source>
        <dbReference type="EMBL" id="SNS71657.1"/>
    </source>
</evidence>
<dbReference type="EMBL" id="FZOU01000002">
    <property type="protein sequence ID" value="SNS71657.1"/>
    <property type="molecule type" value="Genomic_DNA"/>
</dbReference>
<accession>A0A239GR90</accession>
<reference evidence="1 2" key="1">
    <citation type="submission" date="2017-06" db="EMBL/GenBank/DDBJ databases">
        <authorList>
            <person name="Kim H.J."/>
            <person name="Triplett B.A."/>
        </authorList>
    </citation>
    <scope>NUCLEOTIDE SEQUENCE [LARGE SCALE GENOMIC DNA]</scope>
    <source>
        <strain evidence="1 2">DSM 18704</strain>
    </source>
</reference>
<dbReference type="RefSeq" id="WP_176441628.1">
    <property type="nucleotide sequence ID" value="NZ_FZOU01000002.1"/>
</dbReference>
<name>A0A239GR90_9BACT</name>
<dbReference type="AlphaFoldDB" id="A0A239GR90"/>
<proteinExistence type="predicted"/>
<keyword evidence="2" id="KW-1185">Reference proteome</keyword>